<evidence type="ECO:0000256" key="1">
    <source>
        <dbReference type="ARBA" id="ARBA00010923"/>
    </source>
</evidence>
<evidence type="ECO:0000256" key="2">
    <source>
        <dbReference type="ARBA" id="ARBA00022747"/>
    </source>
</evidence>
<dbReference type="Gene3D" id="3.90.220.20">
    <property type="entry name" value="DNA methylase specificity domains"/>
    <property type="match status" value="2"/>
</dbReference>
<dbReference type="Pfam" id="PF01420">
    <property type="entry name" value="Methylase_S"/>
    <property type="match status" value="2"/>
</dbReference>
<dbReference type="PANTHER" id="PTHR43140:SF1">
    <property type="entry name" value="TYPE I RESTRICTION ENZYME ECOKI SPECIFICITY SUBUNIT"/>
    <property type="match status" value="1"/>
</dbReference>
<name>A0AAQ0LYG7_STAXY</name>
<dbReference type="GO" id="GO:0009307">
    <property type="term" value="P:DNA restriction-modification system"/>
    <property type="evidence" value="ECO:0007669"/>
    <property type="project" value="UniProtKB-KW"/>
</dbReference>
<evidence type="ECO:0000313" key="6">
    <source>
        <dbReference type="EMBL" id="RIM92408.1"/>
    </source>
</evidence>
<dbReference type="Proteomes" id="UP000285579">
    <property type="component" value="Unassembled WGS sequence"/>
</dbReference>
<gene>
    <name evidence="6" type="ORF">BU104_07140</name>
</gene>
<protein>
    <recommendedName>
        <fullName evidence="5">Type I restriction modification DNA specificity domain-containing protein</fullName>
    </recommendedName>
</protein>
<comment type="similarity">
    <text evidence="1">Belongs to the type-I restriction system S methylase family.</text>
</comment>
<comment type="subunit">
    <text evidence="4">The methyltransferase is composed of M and S polypeptides.</text>
</comment>
<dbReference type="EMBL" id="QXUI01000004">
    <property type="protein sequence ID" value="RIM92408.1"/>
    <property type="molecule type" value="Genomic_DNA"/>
</dbReference>
<dbReference type="RefSeq" id="WP_107643535.1">
    <property type="nucleotide sequence ID" value="NZ_QXUI01000004.1"/>
</dbReference>
<dbReference type="PANTHER" id="PTHR43140">
    <property type="entry name" value="TYPE-1 RESTRICTION ENZYME ECOKI SPECIFICITY PROTEIN"/>
    <property type="match status" value="1"/>
</dbReference>
<accession>A0AAQ0LYG7</accession>
<keyword evidence="3" id="KW-0238">DNA-binding</keyword>
<dbReference type="InterPro" id="IPR044946">
    <property type="entry name" value="Restrct_endonuc_typeI_TRD_sf"/>
</dbReference>
<reference evidence="6 7" key="1">
    <citation type="journal article" date="2016" name="Front. Microbiol.">
        <title>Comprehensive Phylogenetic Analysis of Bovine Non-aureus Staphylococci Species Based on Whole-Genome Sequencing.</title>
        <authorList>
            <person name="Naushad S."/>
            <person name="Barkema H.W."/>
            <person name="Luby C."/>
            <person name="Condas L.A."/>
            <person name="Nobrega D.B."/>
            <person name="Carson D.A."/>
            <person name="De Buck J."/>
        </authorList>
    </citation>
    <scope>NUCLEOTIDE SEQUENCE [LARGE SCALE GENOMIC DNA]</scope>
    <source>
        <strain evidence="6 7">SNUC 1349</strain>
    </source>
</reference>
<dbReference type="InterPro" id="IPR000055">
    <property type="entry name" value="Restrct_endonuc_typeI_TRD"/>
</dbReference>
<dbReference type="AlphaFoldDB" id="A0AAQ0LYG7"/>
<feature type="domain" description="Type I restriction modification DNA specificity" evidence="5">
    <location>
        <begin position="260"/>
        <end position="409"/>
    </location>
</feature>
<sequence>MNREVKNSGIEWIGEIPYSWQIKSVKNEFTRKQSQSSNLENNILTLARSGVKVRDISTGEGQIASDYSKYNYVTPGDLLLNPMDLVSGDNCNISNIYGVISPAYFNLGVKNHANPYFFNYYFKMQYWVGSFFAHGKGVSFENRWTLNYETLRNFPILFPPLNEQQKIVKFLDDNLSYINSLTEQTYQSINELKKYKQLLITEAVTKGFDSTVEMKDSGIEWIGKIPKHWQTIKMKYLLSTPLLYGANESGIPYQEDLPRYIRITDILNNNKLSDNNKLSLSLEKAKSFFLKENDILFARSGASVGKTFLISKENVNDTFAGYLIKASFKDNVNAKYIFLFTQSSAFENWKNAITIQSTIQNIGANRYNNLIISLPTYEEQQQIVQYLDNKTSAIDNIIADKTKIIEELENYKKSLIYEYVTGKKEV</sequence>
<evidence type="ECO:0000256" key="4">
    <source>
        <dbReference type="ARBA" id="ARBA00038652"/>
    </source>
</evidence>
<comment type="caution">
    <text evidence="6">The sequence shown here is derived from an EMBL/GenBank/DDBJ whole genome shotgun (WGS) entry which is preliminary data.</text>
</comment>
<evidence type="ECO:0000256" key="3">
    <source>
        <dbReference type="ARBA" id="ARBA00023125"/>
    </source>
</evidence>
<keyword evidence="2" id="KW-0680">Restriction system</keyword>
<proteinExistence type="inferred from homology"/>
<feature type="domain" description="Type I restriction modification DNA specificity" evidence="5">
    <location>
        <begin position="108"/>
        <end position="190"/>
    </location>
</feature>
<dbReference type="CDD" id="cd17521">
    <property type="entry name" value="RMtype1_S_Sau13435ORF2165P_TRD2-CR2_like"/>
    <property type="match status" value="1"/>
</dbReference>
<evidence type="ECO:0000313" key="7">
    <source>
        <dbReference type="Proteomes" id="UP000285579"/>
    </source>
</evidence>
<dbReference type="SUPFAM" id="SSF116734">
    <property type="entry name" value="DNA methylase specificity domain"/>
    <property type="match status" value="2"/>
</dbReference>
<dbReference type="InterPro" id="IPR051212">
    <property type="entry name" value="Type-I_RE_S_subunit"/>
</dbReference>
<evidence type="ECO:0000259" key="5">
    <source>
        <dbReference type="Pfam" id="PF01420"/>
    </source>
</evidence>
<organism evidence="6 7">
    <name type="scientific">Staphylococcus xylosus</name>
    <dbReference type="NCBI Taxonomy" id="1288"/>
    <lineage>
        <taxon>Bacteria</taxon>
        <taxon>Bacillati</taxon>
        <taxon>Bacillota</taxon>
        <taxon>Bacilli</taxon>
        <taxon>Bacillales</taxon>
        <taxon>Staphylococcaceae</taxon>
        <taxon>Staphylococcus</taxon>
    </lineage>
</organism>
<dbReference type="GO" id="GO:0003677">
    <property type="term" value="F:DNA binding"/>
    <property type="evidence" value="ECO:0007669"/>
    <property type="project" value="UniProtKB-KW"/>
</dbReference>